<evidence type="ECO:0000313" key="3">
    <source>
        <dbReference type="Proteomes" id="UP000595437"/>
    </source>
</evidence>
<organism evidence="2 3">
    <name type="scientific">Caligus rogercresseyi</name>
    <name type="common">Sea louse</name>
    <dbReference type="NCBI Taxonomy" id="217165"/>
    <lineage>
        <taxon>Eukaryota</taxon>
        <taxon>Metazoa</taxon>
        <taxon>Ecdysozoa</taxon>
        <taxon>Arthropoda</taxon>
        <taxon>Crustacea</taxon>
        <taxon>Multicrustacea</taxon>
        <taxon>Hexanauplia</taxon>
        <taxon>Copepoda</taxon>
        <taxon>Siphonostomatoida</taxon>
        <taxon>Caligidae</taxon>
        <taxon>Caligus</taxon>
    </lineage>
</organism>
<name>A0A7T8KA78_CALRO</name>
<accession>A0A7T8KA78</accession>
<proteinExistence type="predicted"/>
<reference evidence="3" key="1">
    <citation type="submission" date="2021-01" db="EMBL/GenBank/DDBJ databases">
        <title>Caligus Genome Assembly.</title>
        <authorList>
            <person name="Gallardo-Escarate C."/>
        </authorList>
    </citation>
    <scope>NUCLEOTIDE SEQUENCE [LARGE SCALE GENOMIC DNA]</scope>
</reference>
<keyword evidence="3" id="KW-1185">Reference proteome</keyword>
<dbReference type="AlphaFoldDB" id="A0A7T8KA78"/>
<sequence>MAMTASFHQFNADEVETDQRLRECARGNAEIPQNAGKSKAMQQAETEYEDRAPFGAVPMPRTFSTAT</sequence>
<feature type="region of interest" description="Disordered" evidence="1">
    <location>
        <begin position="27"/>
        <end position="67"/>
    </location>
</feature>
<evidence type="ECO:0000313" key="2">
    <source>
        <dbReference type="EMBL" id="QQP52662.1"/>
    </source>
</evidence>
<evidence type="ECO:0000256" key="1">
    <source>
        <dbReference type="SAM" id="MobiDB-lite"/>
    </source>
</evidence>
<dbReference type="Proteomes" id="UP000595437">
    <property type="component" value="Chromosome 3"/>
</dbReference>
<dbReference type="EMBL" id="CP045892">
    <property type="protein sequence ID" value="QQP52662.1"/>
    <property type="molecule type" value="Genomic_DNA"/>
</dbReference>
<gene>
    <name evidence="2" type="ORF">FKW44_004886</name>
</gene>
<protein>
    <submittedName>
        <fullName evidence="2">Uncharacterized protein</fullName>
    </submittedName>
</protein>